<accession>A0A8S5QFW2</accession>
<sequence length="273" mass="29749">MKTNIYEQYRPLLESWKGYTDVVKQHVDGYSDVEATQLSMLLENTKSELEMTKGRMMNGTAIHEGTDISMVNTFTSNVFDIITAVMPNLIANDIVSVQPLDRRNGQVFFLKFTYGNNKGAIKAGTDMISSQRGFVGGDYSGEHVSGESLTITSNAVSQKVLHTPIKPGTFRLTSPDKIGDELLDVPNADGITGTITDTASTGLGAGTVNYVTGEITLSGVTVAHLEADFDYDQNSFDAPVDQVDVRVVSEPVVARPRKLKSVYMFDVAYDKIA</sequence>
<name>A0A8S5QFW2_9CAUD</name>
<dbReference type="GO" id="GO:0019028">
    <property type="term" value="C:viral capsid"/>
    <property type="evidence" value="ECO:0007669"/>
    <property type="project" value="UniProtKB-KW"/>
</dbReference>
<comment type="subcellular location">
    <subcellularLocation>
        <location evidence="1">Virion</location>
    </subcellularLocation>
</comment>
<reference evidence="4" key="1">
    <citation type="journal article" date="2021" name="Proc. Natl. Acad. Sci. U.S.A.">
        <title>A Catalog of Tens of Thousands of Viruses from Human Metagenomes Reveals Hidden Associations with Chronic Diseases.</title>
        <authorList>
            <person name="Tisza M.J."/>
            <person name="Buck C.B."/>
        </authorList>
    </citation>
    <scope>NUCLEOTIDE SEQUENCE</scope>
    <source>
        <strain evidence="4">CtdNl2</strain>
    </source>
</reference>
<keyword evidence="3" id="KW-0946">Virion</keyword>
<evidence type="ECO:0000256" key="1">
    <source>
        <dbReference type="ARBA" id="ARBA00004328"/>
    </source>
</evidence>
<dbReference type="Pfam" id="PF07068">
    <property type="entry name" value="Gp23"/>
    <property type="match status" value="1"/>
</dbReference>
<protein>
    <submittedName>
        <fullName evidence="4">Major capsid protein</fullName>
    </submittedName>
</protein>
<organism evidence="4">
    <name type="scientific">Myoviridae sp. ctdNl2</name>
    <dbReference type="NCBI Taxonomy" id="2825140"/>
    <lineage>
        <taxon>Viruses</taxon>
        <taxon>Duplodnaviria</taxon>
        <taxon>Heunggongvirae</taxon>
        <taxon>Uroviricota</taxon>
        <taxon>Caudoviricetes</taxon>
    </lineage>
</organism>
<evidence type="ECO:0000313" key="4">
    <source>
        <dbReference type="EMBL" id="DAE18166.1"/>
    </source>
</evidence>
<proteinExistence type="predicted"/>
<keyword evidence="2" id="KW-0167">Capsid protein</keyword>
<evidence type="ECO:0000256" key="2">
    <source>
        <dbReference type="ARBA" id="ARBA00022561"/>
    </source>
</evidence>
<dbReference type="EMBL" id="BK015652">
    <property type="protein sequence ID" value="DAE18166.1"/>
    <property type="molecule type" value="Genomic_DNA"/>
</dbReference>
<dbReference type="InterPro" id="IPR010762">
    <property type="entry name" value="Gp23/Gp24_T4-like"/>
</dbReference>
<evidence type="ECO:0000256" key="3">
    <source>
        <dbReference type="ARBA" id="ARBA00022844"/>
    </source>
</evidence>